<feature type="compositionally biased region" description="Polar residues" evidence="1">
    <location>
        <begin position="270"/>
        <end position="296"/>
    </location>
</feature>
<dbReference type="EMBL" id="JAMWBK010000002">
    <property type="protein sequence ID" value="KAJ8907292.1"/>
    <property type="molecule type" value="Genomic_DNA"/>
</dbReference>
<evidence type="ECO:0008006" key="4">
    <source>
        <dbReference type="Google" id="ProtNLM"/>
    </source>
</evidence>
<dbReference type="AlphaFoldDB" id="A0AAV8V127"/>
<reference evidence="2 3" key="1">
    <citation type="journal article" date="2023" name="Nat. Commun.">
        <title>Origin of minicircular mitochondrial genomes in red algae.</title>
        <authorList>
            <person name="Lee Y."/>
            <person name="Cho C.H."/>
            <person name="Lee Y.M."/>
            <person name="Park S.I."/>
            <person name="Yang J.H."/>
            <person name="West J.A."/>
            <person name="Bhattacharya D."/>
            <person name="Yoon H.S."/>
        </authorList>
    </citation>
    <scope>NUCLEOTIDE SEQUENCE [LARGE SCALE GENOMIC DNA]</scope>
    <source>
        <strain evidence="2 3">CCMP1338</strain>
        <tissue evidence="2">Whole cell</tissue>
    </source>
</reference>
<organism evidence="2 3">
    <name type="scientific">Rhodosorus marinus</name>
    <dbReference type="NCBI Taxonomy" id="101924"/>
    <lineage>
        <taxon>Eukaryota</taxon>
        <taxon>Rhodophyta</taxon>
        <taxon>Stylonematophyceae</taxon>
        <taxon>Stylonematales</taxon>
        <taxon>Stylonemataceae</taxon>
        <taxon>Rhodosorus</taxon>
    </lineage>
</organism>
<dbReference type="InterPro" id="IPR011989">
    <property type="entry name" value="ARM-like"/>
</dbReference>
<evidence type="ECO:0000256" key="1">
    <source>
        <dbReference type="SAM" id="MobiDB-lite"/>
    </source>
</evidence>
<protein>
    <recommendedName>
        <fullName evidence="4">TOG domain-containing protein</fullName>
    </recommendedName>
</protein>
<feature type="region of interest" description="Disordered" evidence="1">
    <location>
        <begin position="269"/>
        <end position="311"/>
    </location>
</feature>
<dbReference type="InterPro" id="IPR016024">
    <property type="entry name" value="ARM-type_fold"/>
</dbReference>
<keyword evidence="3" id="KW-1185">Reference proteome</keyword>
<comment type="caution">
    <text evidence="2">The sequence shown here is derived from an EMBL/GenBank/DDBJ whole genome shotgun (WGS) entry which is preliminary data.</text>
</comment>
<accession>A0AAV8V127</accession>
<sequence length="655" mass="71467">MEVVRVQSEKRMVEELEGVKRVLRLGIRQDWEKRAQAVRKCVSLAENAVTSSSELLMGALMRGLKSIVYFLCENVTDTKAAVVKASCEAMIGLSECLGATFGHTLAGPILSALQRTATSSSNVLSEYATEAMRSILHNAPVPSTVLDEVCKSSGSSSTSACLAAAECVAVILDKQPRPALDTCTGAISKAILEGTNHNVLAVAQRSLNNFCILEMLYPKVAGSLHEELSEEAQKKVKFAREEFDLAPRKCKTCAYLSHRSYPKWKKVRSPMSTDTAQSVTDSNTKNSATSIGSSMSRPVLEEDSHSSIGSKHWPGRVDEVEAILSTAMLSDATWTSDSIRLAASYLNDTQVEVLISALNVLVQLIELGEGACNTIEVDPMLTAKVFSRKRSSHEKVSMAVNSVVETMKERMGLDRYAKHLVDVLALSEISEMNNARSRMLCSVLEVVLAEVKSGSWGHRGRPSLDVNLDTLLSLTVSLSCDQDVMVSVAAGKLLLAMRQIAPTLQYTEALSEYEVLRSEQQMCDSSRAKIPLPDISTIEKVAQSAQRLSRGSSRRDASSLSVSFSDDVSPLSRRGSIISRELLFENESAPVYSTTAKNHKKLGKSNRKPLNNSTNYFLIQPEKPALEAVLNSVGAPFRVEQLDASVKENSLYQIF</sequence>
<gene>
    <name evidence="2" type="ORF">NDN08_007407</name>
</gene>
<evidence type="ECO:0000313" key="2">
    <source>
        <dbReference type="EMBL" id="KAJ8907292.1"/>
    </source>
</evidence>
<name>A0AAV8V127_9RHOD</name>
<proteinExistence type="predicted"/>
<dbReference type="Proteomes" id="UP001157974">
    <property type="component" value="Unassembled WGS sequence"/>
</dbReference>
<evidence type="ECO:0000313" key="3">
    <source>
        <dbReference type="Proteomes" id="UP001157974"/>
    </source>
</evidence>
<dbReference type="Gene3D" id="1.25.10.10">
    <property type="entry name" value="Leucine-rich Repeat Variant"/>
    <property type="match status" value="2"/>
</dbReference>
<dbReference type="SUPFAM" id="SSF48371">
    <property type="entry name" value="ARM repeat"/>
    <property type="match status" value="1"/>
</dbReference>